<dbReference type="Pfam" id="PF01798">
    <property type="entry name" value="Nop"/>
    <property type="match status" value="1"/>
</dbReference>
<dbReference type="PANTHER" id="PTHR10894">
    <property type="entry name" value="NUCLEOLAR PROTEIN 5 NUCLEOLAR PROTEIN NOP5 NOP58"/>
    <property type="match status" value="1"/>
</dbReference>
<name>A0A098VNQ7_9MICR</name>
<dbReference type="GO" id="GO:0031428">
    <property type="term" value="C:box C/D methylation guide snoRNP complex"/>
    <property type="evidence" value="ECO:0007669"/>
    <property type="project" value="InterPro"/>
</dbReference>
<gene>
    <name evidence="8" type="ORF">DI09_5p350</name>
</gene>
<evidence type="ECO:0000313" key="8">
    <source>
        <dbReference type="EMBL" id="KGG50688.1"/>
    </source>
</evidence>
<keyword evidence="3" id="KW-0690">Ribosome biogenesis</keyword>
<dbReference type="SUPFAM" id="SSF89124">
    <property type="entry name" value="Nop domain"/>
    <property type="match status" value="1"/>
</dbReference>
<feature type="domain" description="Nop" evidence="7">
    <location>
        <begin position="299"/>
        <end position="417"/>
    </location>
</feature>
<dbReference type="FunFam" id="1.10.246.90:FF:000001">
    <property type="entry name" value="Nucleolar protein 56"/>
    <property type="match status" value="1"/>
</dbReference>
<feature type="compositionally biased region" description="Basic and acidic residues" evidence="6">
    <location>
        <begin position="618"/>
        <end position="668"/>
    </location>
</feature>
<dbReference type="PROSITE" id="PS51358">
    <property type="entry name" value="NOP"/>
    <property type="match status" value="1"/>
</dbReference>
<dbReference type="Gene3D" id="1.10.287.4070">
    <property type="match status" value="1"/>
</dbReference>
<feature type="compositionally biased region" description="Basic and acidic residues" evidence="6">
    <location>
        <begin position="459"/>
        <end position="517"/>
    </location>
</feature>
<evidence type="ECO:0000256" key="2">
    <source>
        <dbReference type="ARBA" id="ARBA00009211"/>
    </source>
</evidence>
<dbReference type="PANTHER" id="PTHR10894:SF0">
    <property type="entry name" value="NUCLEOLAR PROTEIN 56"/>
    <property type="match status" value="1"/>
</dbReference>
<protein>
    <recommendedName>
        <fullName evidence="5">Nucleolar protein 56</fullName>
    </recommendedName>
</protein>
<dbReference type="VEuPathDB" id="MicrosporidiaDB:DI09_5p350"/>
<dbReference type="Proteomes" id="UP000029725">
    <property type="component" value="Unassembled WGS sequence"/>
</dbReference>
<comment type="caution">
    <text evidence="8">The sequence shown here is derived from an EMBL/GenBank/DDBJ whole genome shotgun (WGS) entry which is preliminary data.</text>
</comment>
<dbReference type="Gene3D" id="1.10.246.90">
    <property type="entry name" value="Nop domain"/>
    <property type="match status" value="1"/>
</dbReference>
<evidence type="ECO:0000256" key="1">
    <source>
        <dbReference type="ARBA" id="ARBA00004604"/>
    </source>
</evidence>
<comment type="similarity">
    <text evidence="2">Belongs to the NOP5/NOP56 family.</text>
</comment>
<evidence type="ECO:0000256" key="5">
    <source>
        <dbReference type="ARBA" id="ARBA00040742"/>
    </source>
</evidence>
<dbReference type="InterPro" id="IPR012976">
    <property type="entry name" value="NOSIC"/>
</dbReference>
<sequence length="677" mass="74939">MHVLFETSSGYSLFETHNVEDIGKNLPEIQKEVLDISKFGKRITLTSFLPFKSAAHALENINSLAEGEVPETLESFLELALPKASKKSASSKSGILLGVSDKALAGSIKQTLGINCVSDDLVHELVRGIRCHLDKLLSQYIVSEDLKRSQLGLGHAFSGGKVAFNVNRSDNMIIQAIALCDQLDKDINLFSMRIKEWYSWHFPELSKIAQDNLQYAKLALLIRQRSNIQSDPSMFEKLLSIVNDTNLANMIVDASKISMGMEIAEADMVNINHFANKLVDLAEYRASLGNYLHNKMNVVAPNLAALIGDSVGARLISHAGSLTNLAKFPASTVQILGAEKALFRALKTRGKTPKYGLIFHSTFIGRAASKNKGRISRFLANKCSIASRLDSFSDTPDAAFGDALRQQVEQRLEFFDGGPTPLSNQEVMHKVMEKLNPIIATTMDMDIETEPSSKKRKQGSTDKSKKDSTKTKKEPKAEPIKEPKAEPIKEPKAEPKKEPKVDAKSSAKEKKALKVAEKPSVQNKEPASKKRDAKDKKEVVKEEKKPELKEDSSEKTKKVEAKLESKKKGRADEVNPASKSEKKDSQSSKKKNMELEPVSAPKSKKEQKDDGPPAPKKGKIEDSKPKKSKTDEDSKPKKSKTDEDSKPKKSKTDEDSKSKKDTVEDSKSRTRRGKKAQ</sequence>
<keyword evidence="9" id="KW-1185">Reference proteome</keyword>
<dbReference type="Pfam" id="PF08156">
    <property type="entry name" value="NOP5NT"/>
    <property type="match status" value="1"/>
</dbReference>
<feature type="compositionally biased region" description="Basic and acidic residues" evidence="6">
    <location>
        <begin position="526"/>
        <end position="594"/>
    </location>
</feature>
<keyword evidence="4" id="KW-0539">Nucleus</keyword>
<dbReference type="GO" id="GO:0042254">
    <property type="term" value="P:ribosome biogenesis"/>
    <property type="evidence" value="ECO:0007669"/>
    <property type="project" value="UniProtKB-KW"/>
</dbReference>
<dbReference type="InterPro" id="IPR045056">
    <property type="entry name" value="Nop56/Nop58"/>
</dbReference>
<dbReference type="SMART" id="SM00931">
    <property type="entry name" value="NOSIC"/>
    <property type="match status" value="1"/>
</dbReference>
<dbReference type="AlphaFoldDB" id="A0A098VNQ7"/>
<dbReference type="InterPro" id="IPR036070">
    <property type="entry name" value="Nop_dom_sf"/>
</dbReference>
<evidence type="ECO:0000259" key="7">
    <source>
        <dbReference type="PROSITE" id="PS51358"/>
    </source>
</evidence>
<dbReference type="GO" id="GO:0030515">
    <property type="term" value="F:snoRNA binding"/>
    <property type="evidence" value="ECO:0007669"/>
    <property type="project" value="InterPro"/>
</dbReference>
<organism evidence="8 9">
    <name type="scientific">Mitosporidium daphniae</name>
    <dbReference type="NCBI Taxonomy" id="1485682"/>
    <lineage>
        <taxon>Eukaryota</taxon>
        <taxon>Fungi</taxon>
        <taxon>Fungi incertae sedis</taxon>
        <taxon>Microsporidia</taxon>
        <taxon>Mitosporidium</taxon>
    </lineage>
</organism>
<reference evidence="8 9" key="1">
    <citation type="submission" date="2014-04" db="EMBL/GenBank/DDBJ databases">
        <title>A new species of microsporidia sheds light on the evolution of extreme parasitism.</title>
        <authorList>
            <person name="Haag K.L."/>
            <person name="James T.Y."/>
            <person name="Larsson R."/>
            <person name="Schaer T.M."/>
            <person name="Refardt D."/>
            <person name="Pombert J.-F."/>
            <person name="Ebert D."/>
        </authorList>
    </citation>
    <scope>NUCLEOTIDE SEQUENCE [LARGE SCALE GENOMIC DNA]</scope>
    <source>
        <strain evidence="8 9">UGP3</strain>
        <tissue evidence="8">Spores</tissue>
    </source>
</reference>
<evidence type="ECO:0000313" key="9">
    <source>
        <dbReference type="Proteomes" id="UP000029725"/>
    </source>
</evidence>
<feature type="region of interest" description="Disordered" evidence="6">
    <location>
        <begin position="443"/>
        <end position="677"/>
    </location>
</feature>
<proteinExistence type="inferred from homology"/>
<comment type="subcellular location">
    <subcellularLocation>
        <location evidence="1">Nucleus</location>
        <location evidence="1">Nucleolus</location>
    </subcellularLocation>
</comment>
<dbReference type="GeneID" id="25260432"/>
<dbReference type="InterPro" id="IPR042239">
    <property type="entry name" value="Nop_C"/>
</dbReference>
<dbReference type="InterPro" id="IPR002687">
    <property type="entry name" value="Nop_dom"/>
</dbReference>
<evidence type="ECO:0000256" key="3">
    <source>
        <dbReference type="ARBA" id="ARBA00022517"/>
    </source>
</evidence>
<dbReference type="EMBL" id="JMKJ01000555">
    <property type="protein sequence ID" value="KGG50688.1"/>
    <property type="molecule type" value="Genomic_DNA"/>
</dbReference>
<evidence type="ECO:0000256" key="4">
    <source>
        <dbReference type="ARBA" id="ARBA00023242"/>
    </source>
</evidence>
<dbReference type="InterPro" id="IPR012974">
    <property type="entry name" value="NOP58/56_N"/>
</dbReference>
<evidence type="ECO:0000256" key="6">
    <source>
        <dbReference type="SAM" id="MobiDB-lite"/>
    </source>
</evidence>
<dbReference type="RefSeq" id="XP_013237115.1">
    <property type="nucleotide sequence ID" value="XM_013381661.1"/>
</dbReference>
<dbReference type="HOGENOM" id="CLU_015495_4_0_1"/>
<dbReference type="GO" id="GO:0032040">
    <property type="term" value="C:small-subunit processome"/>
    <property type="evidence" value="ECO:0007669"/>
    <property type="project" value="InterPro"/>
</dbReference>
<dbReference type="OrthoDB" id="6780543at2759"/>
<accession>A0A098VNQ7</accession>